<organism evidence="1 2">
    <name type="scientific">Kutzneria viridogrisea</name>
    <dbReference type="NCBI Taxonomy" id="47990"/>
    <lineage>
        <taxon>Bacteria</taxon>
        <taxon>Bacillati</taxon>
        <taxon>Actinomycetota</taxon>
        <taxon>Actinomycetes</taxon>
        <taxon>Pseudonocardiales</taxon>
        <taxon>Pseudonocardiaceae</taxon>
        <taxon>Kutzneria</taxon>
    </lineage>
</organism>
<comment type="caution">
    <text evidence="1">The sequence shown here is derived from an EMBL/GenBank/DDBJ whole genome shotgun (WGS) entry which is preliminary data.</text>
</comment>
<gene>
    <name evidence="1" type="ORF">BC739_005392</name>
</gene>
<evidence type="ECO:0000313" key="2">
    <source>
        <dbReference type="Proteomes" id="UP000517916"/>
    </source>
</evidence>
<evidence type="ECO:0000313" key="1">
    <source>
        <dbReference type="EMBL" id="MBA8928175.1"/>
    </source>
</evidence>
<proteinExistence type="predicted"/>
<dbReference type="Gene3D" id="3.30.70.20">
    <property type="match status" value="1"/>
</dbReference>
<dbReference type="EMBL" id="JACJID010000004">
    <property type="protein sequence ID" value="MBA8928175.1"/>
    <property type="molecule type" value="Genomic_DNA"/>
</dbReference>
<keyword evidence="2" id="KW-1185">Reference proteome</keyword>
<dbReference type="SUPFAM" id="SSF54862">
    <property type="entry name" value="4Fe-4S ferredoxins"/>
    <property type="match status" value="1"/>
</dbReference>
<sequence>MTRLHIDWTACDGRGLCAELLPEVLATDPWGYPLARDGSREPEVPAAVEHHARQAAALCPKLALRLK</sequence>
<name>A0ABR6BMQ1_9PSEU</name>
<dbReference type="RefSeq" id="WP_182838767.1">
    <property type="nucleotide sequence ID" value="NZ_BAAABQ010000030.1"/>
</dbReference>
<protein>
    <submittedName>
        <fullName evidence="1">Ferredoxin</fullName>
    </submittedName>
</protein>
<dbReference type="Proteomes" id="UP000517916">
    <property type="component" value="Unassembled WGS sequence"/>
</dbReference>
<dbReference type="Pfam" id="PF13459">
    <property type="entry name" value="Fer4_15"/>
    <property type="match status" value="1"/>
</dbReference>
<reference evidence="1 2" key="1">
    <citation type="submission" date="2020-08" db="EMBL/GenBank/DDBJ databases">
        <title>Genomic Encyclopedia of Archaeal and Bacterial Type Strains, Phase II (KMG-II): from individual species to whole genera.</title>
        <authorList>
            <person name="Goeker M."/>
        </authorList>
    </citation>
    <scope>NUCLEOTIDE SEQUENCE [LARGE SCALE GENOMIC DNA]</scope>
    <source>
        <strain evidence="1 2">DSM 43850</strain>
    </source>
</reference>
<accession>A0ABR6BMQ1</accession>